<dbReference type="InterPro" id="IPR005025">
    <property type="entry name" value="FMN_Rdtase-like_dom"/>
</dbReference>
<dbReference type="EMBL" id="BPQB01000003">
    <property type="protein sequence ID" value="GJE86177.1"/>
    <property type="molecule type" value="Genomic_DNA"/>
</dbReference>
<evidence type="ECO:0000259" key="1">
    <source>
        <dbReference type="Pfam" id="PF03358"/>
    </source>
</evidence>
<accession>A0A9P3G152</accession>
<dbReference type="GO" id="GO:0010181">
    <property type="term" value="F:FMN binding"/>
    <property type="evidence" value="ECO:0007669"/>
    <property type="project" value="TreeGrafter"/>
</dbReference>
<gene>
    <name evidence="2" type="ORF">PsYK624_022570</name>
</gene>
<dbReference type="Pfam" id="PF03358">
    <property type="entry name" value="FMN_red"/>
    <property type="match status" value="1"/>
</dbReference>
<dbReference type="SUPFAM" id="SSF52218">
    <property type="entry name" value="Flavoproteins"/>
    <property type="match status" value="1"/>
</dbReference>
<keyword evidence="3" id="KW-1185">Reference proteome</keyword>
<evidence type="ECO:0000313" key="3">
    <source>
        <dbReference type="Proteomes" id="UP000703269"/>
    </source>
</evidence>
<organism evidence="2 3">
    <name type="scientific">Phanerochaete sordida</name>
    <dbReference type="NCBI Taxonomy" id="48140"/>
    <lineage>
        <taxon>Eukaryota</taxon>
        <taxon>Fungi</taxon>
        <taxon>Dikarya</taxon>
        <taxon>Basidiomycota</taxon>
        <taxon>Agaricomycotina</taxon>
        <taxon>Agaricomycetes</taxon>
        <taxon>Polyporales</taxon>
        <taxon>Phanerochaetaceae</taxon>
        <taxon>Phanerochaete</taxon>
    </lineage>
</organism>
<dbReference type="InterPro" id="IPR029039">
    <property type="entry name" value="Flavoprotein-like_sf"/>
</dbReference>
<dbReference type="Proteomes" id="UP000703269">
    <property type="component" value="Unassembled WGS sequence"/>
</dbReference>
<evidence type="ECO:0000313" key="2">
    <source>
        <dbReference type="EMBL" id="GJE86177.1"/>
    </source>
</evidence>
<dbReference type="OrthoDB" id="68575at2759"/>
<dbReference type="Gene3D" id="3.40.50.360">
    <property type="match status" value="1"/>
</dbReference>
<reference evidence="2 3" key="1">
    <citation type="submission" date="2021-08" db="EMBL/GenBank/DDBJ databases">
        <title>Draft Genome Sequence of Phanerochaete sordida strain YK-624.</title>
        <authorList>
            <person name="Mori T."/>
            <person name="Dohra H."/>
            <person name="Suzuki T."/>
            <person name="Kawagishi H."/>
            <person name="Hirai H."/>
        </authorList>
    </citation>
    <scope>NUCLEOTIDE SEQUENCE [LARGE SCALE GENOMIC DNA]</scope>
    <source>
        <strain evidence="2 3">YK-624</strain>
    </source>
</reference>
<dbReference type="AlphaFoldDB" id="A0A9P3G152"/>
<dbReference type="PANTHER" id="PTHR30543">
    <property type="entry name" value="CHROMATE REDUCTASE"/>
    <property type="match status" value="1"/>
</dbReference>
<feature type="domain" description="NADPH-dependent FMN reductase-like" evidence="1">
    <location>
        <begin position="6"/>
        <end position="158"/>
    </location>
</feature>
<dbReference type="InterPro" id="IPR050712">
    <property type="entry name" value="NAD(P)H-dep_reductase"/>
</dbReference>
<name>A0A9P3G152_9APHY</name>
<comment type="caution">
    <text evidence="2">The sequence shown here is derived from an EMBL/GenBank/DDBJ whole genome shotgun (WGS) entry which is preliminary data.</text>
</comment>
<sequence length="270" mass="28241">MQAATRVGLLIGSSRTGGNGAGLAVWLRQLLEDRLNAPGAAHPVELVPVDPRVAPHPLGPVVDGARLPSQVPDAAGYGAPGVRAWSRLAAGCAGLAVLSPEYNGGYPGELKNALDHLYREWAAKPVLLVTYGGGGGLRCQAQLRGVLEALRMRVVPEPVGIRLPAAYTGGSERVSPAPAHGFPGFLEPYVGAVHGGADRLREMLLEKPAGSQWCAASRRIAARMLTADMACSDARRCIPIALYSGHMHASRLLASSSTAQYTDCQDSTKA</sequence>
<dbReference type="GO" id="GO:0016491">
    <property type="term" value="F:oxidoreductase activity"/>
    <property type="evidence" value="ECO:0007669"/>
    <property type="project" value="InterPro"/>
</dbReference>
<protein>
    <submittedName>
        <fullName evidence="2">NAD(P)H-dependent FMN reductase</fullName>
    </submittedName>
</protein>
<dbReference type="GO" id="GO:0005829">
    <property type="term" value="C:cytosol"/>
    <property type="evidence" value="ECO:0007669"/>
    <property type="project" value="TreeGrafter"/>
</dbReference>
<dbReference type="PANTHER" id="PTHR30543:SF21">
    <property type="entry name" value="NAD(P)H-DEPENDENT FMN REDUCTASE LOT6"/>
    <property type="match status" value="1"/>
</dbReference>
<proteinExistence type="predicted"/>